<reference evidence="4" key="1">
    <citation type="submission" date="2017-04" db="EMBL/GenBank/DDBJ databases">
        <authorList>
            <person name="Varghese N."/>
            <person name="Submissions S."/>
        </authorList>
    </citation>
    <scope>NUCLEOTIDE SEQUENCE [LARGE SCALE GENOMIC DNA]</scope>
    <source>
        <strain evidence="4">Dd16</strain>
    </source>
</reference>
<dbReference type="EMBL" id="LT840185">
    <property type="protein sequence ID" value="SMF61642.1"/>
    <property type="molecule type" value="Genomic_DNA"/>
</dbReference>
<evidence type="ECO:0000256" key="1">
    <source>
        <dbReference type="SAM" id="MobiDB-lite"/>
    </source>
</evidence>
<keyword evidence="4" id="KW-1185">Reference proteome</keyword>
<dbReference type="AlphaFoldDB" id="A0A1X7FZW3"/>
<proteinExistence type="predicted"/>
<sequence length="59" mass="6227">MSLEKQKDGRGGHGAKSDSGKSKKSGGKADVGNALRTVYQRTVNEDIPPEMLDLLGKLG</sequence>
<name>A0A1X7FZW3_9SPHN</name>
<feature type="region of interest" description="Disordered" evidence="1">
    <location>
        <begin position="1"/>
        <end position="33"/>
    </location>
</feature>
<accession>A0A1X7FZW3</accession>
<gene>
    <name evidence="3" type="ORF">SAMN06295910_0634</name>
</gene>
<evidence type="ECO:0000313" key="4">
    <source>
        <dbReference type="Proteomes" id="UP000192934"/>
    </source>
</evidence>
<protein>
    <recommendedName>
        <fullName evidence="2">Anti-sigma factor NepR domain-containing protein</fullName>
    </recommendedName>
</protein>
<feature type="compositionally biased region" description="Basic and acidic residues" evidence="1">
    <location>
        <begin position="1"/>
        <end position="21"/>
    </location>
</feature>
<evidence type="ECO:0000259" key="2">
    <source>
        <dbReference type="Pfam" id="PF18557"/>
    </source>
</evidence>
<evidence type="ECO:0000313" key="3">
    <source>
        <dbReference type="EMBL" id="SMF61642.1"/>
    </source>
</evidence>
<dbReference type="Proteomes" id="UP000192934">
    <property type="component" value="Chromosome I"/>
</dbReference>
<organism evidence="3 4">
    <name type="scientific">Allosphingosinicella indica</name>
    <dbReference type="NCBI Taxonomy" id="941907"/>
    <lineage>
        <taxon>Bacteria</taxon>
        <taxon>Pseudomonadati</taxon>
        <taxon>Pseudomonadota</taxon>
        <taxon>Alphaproteobacteria</taxon>
        <taxon>Sphingomonadales</taxon>
        <taxon>Sphingomonadaceae</taxon>
        <taxon>Allosphingosinicella</taxon>
    </lineage>
</organism>
<dbReference type="Pfam" id="PF18557">
    <property type="entry name" value="NepR"/>
    <property type="match status" value="1"/>
</dbReference>
<feature type="domain" description="Anti-sigma factor NepR" evidence="2">
    <location>
        <begin position="30"/>
        <end position="58"/>
    </location>
</feature>
<dbReference type="InterPro" id="IPR041649">
    <property type="entry name" value="NepR"/>
</dbReference>